<keyword evidence="1" id="KW-0732">Signal</keyword>
<dbReference type="AlphaFoldDB" id="A0A4S2DAT9"/>
<feature type="chain" id="PRO_5020331050" evidence="1">
    <location>
        <begin position="18"/>
        <end position="243"/>
    </location>
</feature>
<name>A0A4S2DAT9_9MICO</name>
<evidence type="ECO:0000256" key="1">
    <source>
        <dbReference type="SAM" id="SignalP"/>
    </source>
</evidence>
<dbReference type="OrthoDB" id="4978880at2"/>
<sequence>MAAIAVLTSMFAAPASATTRTDPTLVALQQSGAPSLPGMDGLAELAPLPTDVRDSLLESNADALRSSSGVRHDLTRAEALEAGDLRVLRLPAAEGQGVIAPSSLSIFVDADGNRVSVIETTFYAYSDYSGRAKIYTDGKLTFDQVVTDKDAPASARADIANHTSDRTTAKAPNGYVKGDWWGNLNKCLSAAGIAGWAITALAIACSVACVGTAGVACVPCLVALTGGAAGTISYCVRDATYYS</sequence>
<protein>
    <submittedName>
        <fullName evidence="2">Uncharacterized protein</fullName>
    </submittedName>
</protein>
<evidence type="ECO:0000313" key="3">
    <source>
        <dbReference type="Proteomes" id="UP000309893"/>
    </source>
</evidence>
<feature type="signal peptide" evidence="1">
    <location>
        <begin position="1"/>
        <end position="17"/>
    </location>
</feature>
<organism evidence="2 3">
    <name type="scientific">Microbacterium laevaniformans</name>
    <dbReference type="NCBI Taxonomy" id="36807"/>
    <lineage>
        <taxon>Bacteria</taxon>
        <taxon>Bacillati</taxon>
        <taxon>Actinomycetota</taxon>
        <taxon>Actinomycetes</taxon>
        <taxon>Micrococcales</taxon>
        <taxon>Microbacteriaceae</taxon>
        <taxon>Microbacterium</taxon>
    </lineage>
</organism>
<comment type="caution">
    <text evidence="2">The sequence shown here is derived from an EMBL/GenBank/DDBJ whole genome shotgun (WGS) entry which is preliminary data.</text>
</comment>
<proteinExistence type="predicted"/>
<accession>A0A4S2DAT9</accession>
<evidence type="ECO:0000313" key="2">
    <source>
        <dbReference type="EMBL" id="TGY37991.1"/>
    </source>
</evidence>
<gene>
    <name evidence="2" type="ORF">E5344_06185</name>
</gene>
<reference evidence="2 3" key="1">
    <citation type="submission" date="2019-04" db="EMBL/GenBank/DDBJ databases">
        <title>Microbes associate with the intestines of laboratory mice.</title>
        <authorList>
            <person name="Navarre W."/>
            <person name="Wong E."/>
            <person name="Huang K."/>
            <person name="Tropini C."/>
            <person name="Ng K."/>
            <person name="Yu B."/>
        </authorList>
    </citation>
    <scope>NUCLEOTIDE SEQUENCE [LARGE SCALE GENOMIC DNA]</scope>
    <source>
        <strain evidence="2 3">NM46_B2-13</strain>
    </source>
</reference>
<dbReference type="RefSeq" id="WP_135949080.1">
    <property type="nucleotide sequence ID" value="NZ_SRYO01000003.1"/>
</dbReference>
<dbReference type="EMBL" id="SRYO01000003">
    <property type="protein sequence ID" value="TGY37991.1"/>
    <property type="molecule type" value="Genomic_DNA"/>
</dbReference>
<dbReference type="Proteomes" id="UP000309893">
    <property type="component" value="Unassembled WGS sequence"/>
</dbReference>